<dbReference type="EMBL" id="QSQN01000031">
    <property type="protein sequence ID" value="RGK37990.1"/>
    <property type="molecule type" value="Genomic_DNA"/>
</dbReference>
<dbReference type="GO" id="GO:0032993">
    <property type="term" value="C:protein-DNA complex"/>
    <property type="evidence" value="ECO:0007669"/>
    <property type="project" value="TreeGrafter"/>
</dbReference>
<dbReference type="GO" id="GO:0003700">
    <property type="term" value="F:DNA-binding transcription factor activity"/>
    <property type="evidence" value="ECO:0007669"/>
    <property type="project" value="InterPro"/>
</dbReference>
<dbReference type="Gene3D" id="1.10.10.10">
    <property type="entry name" value="Winged helix-like DNA-binding domain superfamily/Winged helix DNA-binding domain"/>
    <property type="match status" value="1"/>
</dbReference>
<dbReference type="InterPro" id="IPR036388">
    <property type="entry name" value="WH-like_DNA-bd_sf"/>
</dbReference>
<sequence>MTLNQILYFQTVARHQHFRLAAAELSISQPSLSRSIAALEEELGIILFERKGRTVTLTKYGKLFLEHADRILDEVRLAQKHMKKLSGNAGHVDIGYVFPLAAHYIPHTVRRFLSTQKNKDVTFNFHQSHTGEMIHGLKNEKYDVIFGSYVEDEPDIQFVPILNQEMIIITPVGHPLSKKEQVSIHDLEHYPLIGYDRTSGLGRFTSRTYTSYTLHPNIICESPDENAIASLVAEDFGIALVADVAILDHFKLEKLHLSDVTLHHTVYLAYLRGHYQVPAVRNFISFIKKEGTSL</sequence>
<organism evidence="6 8">
    <name type="scientific">[Ruminococcus] lactaris</name>
    <dbReference type="NCBI Taxonomy" id="46228"/>
    <lineage>
        <taxon>Bacteria</taxon>
        <taxon>Bacillati</taxon>
        <taxon>Bacillota</taxon>
        <taxon>Clostridia</taxon>
        <taxon>Lachnospirales</taxon>
        <taxon>Lachnospiraceae</taxon>
        <taxon>Mediterraneibacter</taxon>
    </lineage>
</organism>
<dbReference type="Gene3D" id="3.40.190.290">
    <property type="match status" value="1"/>
</dbReference>
<dbReference type="PRINTS" id="PR00039">
    <property type="entry name" value="HTHLYSR"/>
</dbReference>
<dbReference type="SUPFAM" id="SSF46785">
    <property type="entry name" value="Winged helix' DNA-binding domain"/>
    <property type="match status" value="1"/>
</dbReference>
<gene>
    <name evidence="7" type="ORF">DW116_10115</name>
    <name evidence="6" type="ORF">DXD17_11080</name>
</gene>
<name>A0A3E4LKE9_9FIRM</name>
<dbReference type="InterPro" id="IPR005119">
    <property type="entry name" value="LysR_subst-bd"/>
</dbReference>
<comment type="caution">
    <text evidence="6">The sequence shown here is derived from an EMBL/GenBank/DDBJ whole genome shotgun (WGS) entry which is preliminary data.</text>
</comment>
<dbReference type="FunFam" id="1.10.10.10:FF:000001">
    <property type="entry name" value="LysR family transcriptional regulator"/>
    <property type="match status" value="1"/>
</dbReference>
<protein>
    <submittedName>
        <fullName evidence="6">LysR family transcriptional regulator</fullName>
    </submittedName>
</protein>
<evidence type="ECO:0000313" key="8">
    <source>
        <dbReference type="Proteomes" id="UP000260793"/>
    </source>
</evidence>
<evidence type="ECO:0000256" key="4">
    <source>
        <dbReference type="ARBA" id="ARBA00023163"/>
    </source>
</evidence>
<dbReference type="GO" id="GO:0003677">
    <property type="term" value="F:DNA binding"/>
    <property type="evidence" value="ECO:0007669"/>
    <property type="project" value="UniProtKB-KW"/>
</dbReference>
<reference evidence="8 9" key="1">
    <citation type="submission" date="2018-08" db="EMBL/GenBank/DDBJ databases">
        <title>A genome reference for cultivated species of the human gut microbiota.</title>
        <authorList>
            <person name="Zou Y."/>
            <person name="Xue W."/>
            <person name="Luo G."/>
        </authorList>
    </citation>
    <scope>NUCLEOTIDE SEQUENCE [LARGE SCALE GENOMIC DNA]</scope>
    <source>
        <strain evidence="7 9">AM09-9</strain>
        <strain evidence="6 8">TF11-7</strain>
    </source>
</reference>
<dbReference type="Pfam" id="PF00126">
    <property type="entry name" value="HTH_1"/>
    <property type="match status" value="1"/>
</dbReference>
<evidence type="ECO:0000256" key="3">
    <source>
        <dbReference type="ARBA" id="ARBA00023125"/>
    </source>
</evidence>
<dbReference type="EMBL" id="QRMI01000026">
    <property type="protein sequence ID" value="RHJ60143.1"/>
    <property type="molecule type" value="Genomic_DNA"/>
</dbReference>
<feature type="domain" description="HTH lysR-type" evidence="5">
    <location>
        <begin position="1"/>
        <end position="58"/>
    </location>
</feature>
<dbReference type="RefSeq" id="WP_117688462.1">
    <property type="nucleotide sequence ID" value="NZ_CAJMJQ010000022.1"/>
</dbReference>
<dbReference type="PROSITE" id="PS50931">
    <property type="entry name" value="HTH_LYSR"/>
    <property type="match status" value="1"/>
</dbReference>
<evidence type="ECO:0000259" key="5">
    <source>
        <dbReference type="PROSITE" id="PS50931"/>
    </source>
</evidence>
<dbReference type="Proteomes" id="UP000285832">
    <property type="component" value="Unassembled WGS sequence"/>
</dbReference>
<keyword evidence="4" id="KW-0804">Transcription</keyword>
<evidence type="ECO:0000313" key="9">
    <source>
        <dbReference type="Proteomes" id="UP000285832"/>
    </source>
</evidence>
<evidence type="ECO:0000313" key="7">
    <source>
        <dbReference type="EMBL" id="RHJ60143.1"/>
    </source>
</evidence>
<evidence type="ECO:0000256" key="1">
    <source>
        <dbReference type="ARBA" id="ARBA00009437"/>
    </source>
</evidence>
<evidence type="ECO:0000313" key="6">
    <source>
        <dbReference type="EMBL" id="RGK37990.1"/>
    </source>
</evidence>
<dbReference type="InterPro" id="IPR036390">
    <property type="entry name" value="WH_DNA-bd_sf"/>
</dbReference>
<comment type="similarity">
    <text evidence="1">Belongs to the LysR transcriptional regulatory family.</text>
</comment>
<dbReference type="InterPro" id="IPR000847">
    <property type="entry name" value="LysR_HTH_N"/>
</dbReference>
<proteinExistence type="inferred from homology"/>
<dbReference type="PANTHER" id="PTHR30346">
    <property type="entry name" value="TRANSCRIPTIONAL DUAL REGULATOR HCAR-RELATED"/>
    <property type="match status" value="1"/>
</dbReference>
<dbReference type="AlphaFoldDB" id="A0A3E4LKE9"/>
<evidence type="ECO:0000256" key="2">
    <source>
        <dbReference type="ARBA" id="ARBA00023015"/>
    </source>
</evidence>
<dbReference type="PANTHER" id="PTHR30346:SF28">
    <property type="entry name" value="HTH-TYPE TRANSCRIPTIONAL REGULATOR CYNR"/>
    <property type="match status" value="1"/>
</dbReference>
<keyword evidence="3" id="KW-0238">DNA-binding</keyword>
<dbReference type="SUPFAM" id="SSF53850">
    <property type="entry name" value="Periplasmic binding protein-like II"/>
    <property type="match status" value="1"/>
</dbReference>
<accession>A0A3E4LKE9</accession>
<keyword evidence="2" id="KW-0805">Transcription regulation</keyword>
<dbReference type="Proteomes" id="UP000260793">
    <property type="component" value="Unassembled WGS sequence"/>
</dbReference>
<dbReference type="Pfam" id="PF03466">
    <property type="entry name" value="LysR_substrate"/>
    <property type="match status" value="1"/>
</dbReference>